<evidence type="ECO:0000313" key="2">
    <source>
        <dbReference type="EMBL" id="CAG8810836.1"/>
    </source>
</evidence>
<evidence type="ECO:0000313" key="3">
    <source>
        <dbReference type="Proteomes" id="UP000789396"/>
    </source>
</evidence>
<dbReference type="Proteomes" id="UP000789396">
    <property type="component" value="Unassembled WGS sequence"/>
</dbReference>
<keyword evidence="3" id="KW-1185">Reference proteome</keyword>
<accession>A0A9N9K4H7</accession>
<organism evidence="2 3">
    <name type="scientific">Racocetra fulgida</name>
    <dbReference type="NCBI Taxonomy" id="60492"/>
    <lineage>
        <taxon>Eukaryota</taxon>
        <taxon>Fungi</taxon>
        <taxon>Fungi incertae sedis</taxon>
        <taxon>Mucoromycota</taxon>
        <taxon>Glomeromycotina</taxon>
        <taxon>Glomeromycetes</taxon>
        <taxon>Diversisporales</taxon>
        <taxon>Gigasporaceae</taxon>
        <taxon>Racocetra</taxon>
    </lineage>
</organism>
<proteinExistence type="predicted"/>
<evidence type="ECO:0000256" key="1">
    <source>
        <dbReference type="SAM" id="MobiDB-lite"/>
    </source>
</evidence>
<feature type="region of interest" description="Disordered" evidence="1">
    <location>
        <begin position="18"/>
        <end position="41"/>
    </location>
</feature>
<reference evidence="2" key="1">
    <citation type="submission" date="2021-06" db="EMBL/GenBank/DDBJ databases">
        <authorList>
            <person name="Kallberg Y."/>
            <person name="Tangrot J."/>
            <person name="Rosling A."/>
        </authorList>
    </citation>
    <scope>NUCLEOTIDE SEQUENCE</scope>
    <source>
        <strain evidence="2">IN212</strain>
    </source>
</reference>
<dbReference type="AlphaFoldDB" id="A0A9N9K4H7"/>
<name>A0A9N9K4H7_9GLOM</name>
<gene>
    <name evidence="2" type="ORF">RFULGI_LOCUS18736</name>
</gene>
<protein>
    <submittedName>
        <fullName evidence="2">6489_t:CDS:1</fullName>
    </submittedName>
</protein>
<feature type="non-terminal residue" evidence="2">
    <location>
        <position position="1"/>
    </location>
</feature>
<dbReference type="EMBL" id="CAJVPZ010084603">
    <property type="protein sequence ID" value="CAG8810836.1"/>
    <property type="molecule type" value="Genomic_DNA"/>
</dbReference>
<sequence length="75" mass="8285">RRRPSLEETEKWKKTLLTNTNTNTPPNITEVTHEEDEVNGKKLPKTGVDVKAIVSLIDSGSTESLSSLHTRGNAN</sequence>
<comment type="caution">
    <text evidence="2">The sequence shown here is derived from an EMBL/GenBank/DDBJ whole genome shotgun (WGS) entry which is preliminary data.</text>
</comment>